<dbReference type="PROSITE" id="PS00028">
    <property type="entry name" value="ZINC_FINGER_C2H2_1"/>
    <property type="match status" value="2"/>
</dbReference>
<dbReference type="AlphaFoldDB" id="A0A4Y2Q257"/>
<evidence type="ECO:0000259" key="6">
    <source>
        <dbReference type="PROSITE" id="PS50157"/>
    </source>
</evidence>
<feature type="domain" description="C2H2-type" evidence="6">
    <location>
        <begin position="41"/>
        <end position="68"/>
    </location>
</feature>
<evidence type="ECO:0000313" key="7">
    <source>
        <dbReference type="EMBL" id="GBN57372.1"/>
    </source>
</evidence>
<keyword evidence="3 5" id="KW-0863">Zinc-finger</keyword>
<dbReference type="InterPro" id="IPR036236">
    <property type="entry name" value="Znf_C2H2_sf"/>
</dbReference>
<evidence type="ECO:0000256" key="5">
    <source>
        <dbReference type="PROSITE-ProRule" id="PRU00042"/>
    </source>
</evidence>
<dbReference type="EMBL" id="BGPR01012723">
    <property type="protein sequence ID" value="GBN57372.1"/>
    <property type="molecule type" value="Genomic_DNA"/>
</dbReference>
<name>A0A4Y2Q257_ARAVE</name>
<evidence type="ECO:0000256" key="4">
    <source>
        <dbReference type="ARBA" id="ARBA00022833"/>
    </source>
</evidence>
<sequence length="140" mass="16325">MGYEVTEKRQSSYACDDCHKVFHSRSSFIFHSYEHSNAWPYQCKECGKGLGSKTLLKRHMAKHSDESTHRCDIYQLSFKLKNVLSTHMNIHVTSRNLLDVKKCDKIFHSKSSLKGHMAKHSDHKQRPHECSICQLSLKFK</sequence>
<dbReference type="OrthoDB" id="6473806at2759"/>
<evidence type="ECO:0000313" key="8">
    <source>
        <dbReference type="Proteomes" id="UP000499080"/>
    </source>
</evidence>
<evidence type="ECO:0000256" key="1">
    <source>
        <dbReference type="ARBA" id="ARBA00022723"/>
    </source>
</evidence>
<protein>
    <submittedName>
        <fullName evidence="7">Zinc finger protein 227</fullName>
    </submittedName>
</protein>
<organism evidence="7 8">
    <name type="scientific">Araneus ventricosus</name>
    <name type="common">Orbweaver spider</name>
    <name type="synonym">Epeira ventricosa</name>
    <dbReference type="NCBI Taxonomy" id="182803"/>
    <lineage>
        <taxon>Eukaryota</taxon>
        <taxon>Metazoa</taxon>
        <taxon>Ecdysozoa</taxon>
        <taxon>Arthropoda</taxon>
        <taxon>Chelicerata</taxon>
        <taxon>Arachnida</taxon>
        <taxon>Araneae</taxon>
        <taxon>Araneomorphae</taxon>
        <taxon>Entelegynae</taxon>
        <taxon>Araneoidea</taxon>
        <taxon>Araneidae</taxon>
        <taxon>Araneus</taxon>
    </lineage>
</organism>
<dbReference type="PROSITE" id="PS50157">
    <property type="entry name" value="ZINC_FINGER_C2H2_2"/>
    <property type="match status" value="3"/>
</dbReference>
<dbReference type="GO" id="GO:0008270">
    <property type="term" value="F:zinc ion binding"/>
    <property type="evidence" value="ECO:0007669"/>
    <property type="project" value="UniProtKB-KW"/>
</dbReference>
<dbReference type="FunFam" id="3.30.160.60:FF:000446">
    <property type="entry name" value="Zinc finger protein"/>
    <property type="match status" value="1"/>
</dbReference>
<comment type="caution">
    <text evidence="7">The sequence shown here is derived from an EMBL/GenBank/DDBJ whole genome shotgun (WGS) entry which is preliminary data.</text>
</comment>
<dbReference type="SUPFAM" id="SSF57667">
    <property type="entry name" value="beta-beta-alpha zinc fingers"/>
    <property type="match status" value="3"/>
</dbReference>
<dbReference type="Proteomes" id="UP000499080">
    <property type="component" value="Unassembled WGS sequence"/>
</dbReference>
<dbReference type="GO" id="GO:0005634">
    <property type="term" value="C:nucleus"/>
    <property type="evidence" value="ECO:0007669"/>
    <property type="project" value="UniProtKB-ARBA"/>
</dbReference>
<proteinExistence type="predicted"/>
<dbReference type="InterPro" id="IPR013087">
    <property type="entry name" value="Znf_C2H2_type"/>
</dbReference>
<feature type="domain" description="C2H2-type" evidence="6">
    <location>
        <begin position="13"/>
        <end position="40"/>
    </location>
</feature>
<dbReference type="PANTHER" id="PTHR24379">
    <property type="entry name" value="KRAB AND ZINC FINGER DOMAIN-CONTAINING"/>
    <property type="match status" value="1"/>
</dbReference>
<reference evidence="7 8" key="1">
    <citation type="journal article" date="2019" name="Sci. Rep.">
        <title>Orb-weaving spider Araneus ventricosus genome elucidates the spidroin gene catalogue.</title>
        <authorList>
            <person name="Kono N."/>
            <person name="Nakamura H."/>
            <person name="Ohtoshi R."/>
            <person name="Moran D.A.P."/>
            <person name="Shinohara A."/>
            <person name="Yoshida Y."/>
            <person name="Fujiwara M."/>
            <person name="Mori M."/>
            <person name="Tomita M."/>
            <person name="Arakawa K."/>
        </authorList>
    </citation>
    <scope>NUCLEOTIDE SEQUENCE [LARGE SCALE GENOMIC DNA]</scope>
</reference>
<dbReference type="SMART" id="SM00355">
    <property type="entry name" value="ZnF_C2H2"/>
    <property type="match status" value="4"/>
</dbReference>
<gene>
    <name evidence="7" type="primary">ZNF227_58</name>
    <name evidence="7" type="ORF">AVEN_271773_1</name>
</gene>
<dbReference type="Pfam" id="PF00096">
    <property type="entry name" value="zf-C2H2"/>
    <property type="match status" value="1"/>
</dbReference>
<keyword evidence="1" id="KW-0479">Metal-binding</keyword>
<keyword evidence="4" id="KW-0862">Zinc</keyword>
<keyword evidence="8" id="KW-1185">Reference proteome</keyword>
<dbReference type="Gene3D" id="3.30.160.60">
    <property type="entry name" value="Classic Zinc Finger"/>
    <property type="match status" value="3"/>
</dbReference>
<evidence type="ECO:0000256" key="3">
    <source>
        <dbReference type="ARBA" id="ARBA00022771"/>
    </source>
</evidence>
<dbReference type="PANTHER" id="PTHR24379:SF121">
    <property type="entry name" value="C2H2-TYPE DOMAIN-CONTAINING PROTEIN"/>
    <property type="match status" value="1"/>
</dbReference>
<feature type="domain" description="C2H2-type" evidence="6">
    <location>
        <begin position="98"/>
        <end position="125"/>
    </location>
</feature>
<evidence type="ECO:0000256" key="2">
    <source>
        <dbReference type="ARBA" id="ARBA00022737"/>
    </source>
</evidence>
<keyword evidence="2" id="KW-0677">Repeat</keyword>
<accession>A0A4Y2Q257</accession>